<dbReference type="SUPFAM" id="SSF52540">
    <property type="entry name" value="P-loop containing nucleoside triphosphate hydrolases"/>
    <property type="match status" value="1"/>
</dbReference>
<dbReference type="CDD" id="cd05387">
    <property type="entry name" value="BY-kinase"/>
    <property type="match status" value="1"/>
</dbReference>
<evidence type="ECO:0000256" key="5">
    <source>
        <dbReference type="ARBA" id="ARBA00022777"/>
    </source>
</evidence>
<dbReference type="InterPro" id="IPR005702">
    <property type="entry name" value="Wzc-like_C"/>
</dbReference>
<evidence type="ECO:0000256" key="2">
    <source>
        <dbReference type="ARBA" id="ARBA00011903"/>
    </source>
</evidence>
<dbReference type="FunFam" id="3.40.50.300:FF:000527">
    <property type="entry name" value="Tyrosine-protein kinase etk"/>
    <property type="match status" value="1"/>
</dbReference>
<sequence>MSLPESTESSVKLQQYWLLLKRHYLPTSIVFGVVVALTGISLALQKPIYEAEGKLLFRKNSPSSSYLPEVGKGIGELQPLQEQNNPVDTEAEIIRSLPIIKKTITRLELKNELGKTLKPEKFLRKLDITDVKKTDVLQIAYRDADPNKAATVVNTLMAIYLESNLLANRSEAVSAREFVQKQLPMAEKSLRQSESELRQFQEQNKVVDLNEEKRAAVAIIADMQRQAANANAGLADAKAQSELLKQQLGETLNSAGAVTSISQFPAVQAILKEIQQIESQLAVEQSRFQADFPNVVSLKQKKASLEQLLKQRLKQVVGEQKPSAGNSLQNSEFDQKLTEEFVRAEARRLGLSSQIAAISNVQSSYRERLDRLPQLEQLQRALERKIQTAQSTYLLLQQKLQEIRIAENQNIGNARVISAAIPPEEAVAPRKMLYLVTGVMLGGILAAATTLILEKLDKSLRSVEEARKIFGYTLLGIIPALKKSENIFLRDRSLERATPEILVQESPRSPFSQAYRMLQANLKFLNSDKQLKAVVVTSSVPKEGKSTVAANLAVTIAQMGRKVLLVDADMYRPLQHKIWELPNHLGLSNIIVGQTEPKTAIKKITANLHILTSGVIPPNPMALLDSQRMASLITVFSANYDYTIIDAPALNAAADAAILGKMTDGVLLVVRPGVVDTAAAIRAKEFLEKSGQHVLGQVVNGYNSDSEQYNYYYLSSQSEEDDSAALAESHSPLSISKKR</sequence>
<dbReference type="InterPro" id="IPR032807">
    <property type="entry name" value="GNVR"/>
</dbReference>
<dbReference type="EMBL" id="JTJC03000001">
    <property type="protein sequence ID" value="NHC34206.1"/>
    <property type="molecule type" value="Genomic_DNA"/>
</dbReference>
<keyword evidence="4" id="KW-0547">Nucleotide-binding</keyword>
<dbReference type="OrthoDB" id="9758283at2"/>
<evidence type="ECO:0000256" key="3">
    <source>
        <dbReference type="ARBA" id="ARBA00022679"/>
    </source>
</evidence>
<keyword evidence="10" id="KW-0472">Membrane</keyword>
<keyword evidence="6" id="KW-0067">ATP-binding</keyword>
<evidence type="ECO:0000256" key="1">
    <source>
        <dbReference type="ARBA" id="ARBA00007316"/>
    </source>
</evidence>
<dbReference type="EC" id="2.7.10.2" evidence="2"/>
<dbReference type="InterPro" id="IPR033756">
    <property type="entry name" value="YlxH/NBP35"/>
</dbReference>
<dbReference type="NCBIfam" id="TIGR01007">
    <property type="entry name" value="eps_fam"/>
    <property type="match status" value="1"/>
</dbReference>
<evidence type="ECO:0000256" key="10">
    <source>
        <dbReference type="SAM" id="Phobius"/>
    </source>
</evidence>
<dbReference type="InterPro" id="IPR027417">
    <property type="entry name" value="P-loop_NTPase"/>
</dbReference>
<feature type="transmembrane region" description="Helical" evidence="10">
    <location>
        <begin position="24"/>
        <end position="44"/>
    </location>
</feature>
<organism evidence="12 13">
    <name type="scientific">Scytonema millei VB511283</name>
    <dbReference type="NCBI Taxonomy" id="1245923"/>
    <lineage>
        <taxon>Bacteria</taxon>
        <taxon>Bacillati</taxon>
        <taxon>Cyanobacteriota</taxon>
        <taxon>Cyanophyceae</taxon>
        <taxon>Nostocales</taxon>
        <taxon>Scytonemataceae</taxon>
        <taxon>Scytonema</taxon>
    </lineage>
</organism>
<reference evidence="12 13" key="1">
    <citation type="journal article" date="2015" name="Genome Announc.">
        <title>Draft Genome Sequence of the Terrestrial Cyanobacterium Scytonema millei VB511283, Isolated from Eastern India.</title>
        <authorList>
            <person name="Sen D."/>
            <person name="Chandrababunaidu M.M."/>
            <person name="Singh D."/>
            <person name="Sanghi N."/>
            <person name="Ghorai A."/>
            <person name="Mishra G.P."/>
            <person name="Madduluri M."/>
            <person name="Adhikary S.P."/>
            <person name="Tripathy S."/>
        </authorList>
    </citation>
    <scope>NUCLEOTIDE SEQUENCE [LARGE SCALE GENOMIC DNA]</scope>
    <source>
        <strain evidence="12 13">VB511283</strain>
    </source>
</reference>
<dbReference type="InterPro" id="IPR050445">
    <property type="entry name" value="Bact_polysacc_biosynth/exp"/>
</dbReference>
<dbReference type="GO" id="GO:0005524">
    <property type="term" value="F:ATP binding"/>
    <property type="evidence" value="ECO:0007669"/>
    <property type="project" value="UniProtKB-KW"/>
</dbReference>
<dbReference type="Proteomes" id="UP000031532">
    <property type="component" value="Unassembled WGS sequence"/>
</dbReference>
<keyword evidence="7" id="KW-0829">Tyrosine-protein kinase</keyword>
<evidence type="ECO:0000256" key="6">
    <source>
        <dbReference type="ARBA" id="ARBA00022840"/>
    </source>
</evidence>
<keyword evidence="5" id="KW-0418">Kinase</keyword>
<protein>
    <recommendedName>
        <fullName evidence="2">non-specific protein-tyrosine kinase</fullName>
        <ecNumber evidence="2">2.7.10.2</ecNumber>
    </recommendedName>
</protein>
<dbReference type="GO" id="GO:0004715">
    <property type="term" value="F:non-membrane spanning protein tyrosine kinase activity"/>
    <property type="evidence" value="ECO:0007669"/>
    <property type="project" value="UniProtKB-EC"/>
</dbReference>
<comment type="caution">
    <text evidence="12">The sequence shown here is derived from an EMBL/GenBank/DDBJ whole genome shotgun (WGS) entry which is preliminary data.</text>
</comment>
<feature type="coiled-coil region" evidence="9">
    <location>
        <begin position="183"/>
        <end position="315"/>
    </location>
</feature>
<keyword evidence="10" id="KW-1133">Transmembrane helix</keyword>
<keyword evidence="3" id="KW-0808">Transferase</keyword>
<evidence type="ECO:0000256" key="9">
    <source>
        <dbReference type="SAM" id="Coils"/>
    </source>
</evidence>
<keyword evidence="10" id="KW-0812">Transmembrane</keyword>
<proteinExistence type="inferred from homology"/>
<keyword evidence="9" id="KW-0175">Coiled coil</keyword>
<evidence type="ECO:0000313" key="12">
    <source>
        <dbReference type="EMBL" id="NHC34206.1"/>
    </source>
</evidence>
<dbReference type="PANTHER" id="PTHR32309">
    <property type="entry name" value="TYROSINE-PROTEIN KINASE"/>
    <property type="match status" value="1"/>
</dbReference>
<evidence type="ECO:0000256" key="7">
    <source>
        <dbReference type="ARBA" id="ARBA00023137"/>
    </source>
</evidence>
<keyword evidence="13" id="KW-1185">Reference proteome</keyword>
<accession>A0A9X5E2X7</accession>
<dbReference type="Gene3D" id="3.40.50.300">
    <property type="entry name" value="P-loop containing nucleotide triphosphate hydrolases"/>
    <property type="match status" value="1"/>
</dbReference>
<comment type="similarity">
    <text evidence="1">Belongs to the CpsD/CapB family.</text>
</comment>
<dbReference type="Pfam" id="PF10609">
    <property type="entry name" value="ParA"/>
    <property type="match status" value="1"/>
</dbReference>
<gene>
    <name evidence="12" type="ORF">QH73_0005935</name>
</gene>
<feature type="coiled-coil region" evidence="9">
    <location>
        <begin position="372"/>
        <end position="399"/>
    </location>
</feature>
<dbReference type="Pfam" id="PF13807">
    <property type="entry name" value="GNVR"/>
    <property type="match status" value="1"/>
</dbReference>
<dbReference type="RefSeq" id="WP_039715599.1">
    <property type="nucleotide sequence ID" value="NZ_JTJC03000001.1"/>
</dbReference>
<dbReference type="GO" id="GO:0042802">
    <property type="term" value="F:identical protein binding"/>
    <property type="evidence" value="ECO:0007669"/>
    <property type="project" value="UniProtKB-ARBA"/>
</dbReference>
<comment type="catalytic activity">
    <reaction evidence="8">
        <text>L-tyrosyl-[protein] + ATP = O-phospho-L-tyrosyl-[protein] + ADP + H(+)</text>
        <dbReference type="Rhea" id="RHEA:10596"/>
        <dbReference type="Rhea" id="RHEA-COMP:10136"/>
        <dbReference type="Rhea" id="RHEA-COMP:20101"/>
        <dbReference type="ChEBI" id="CHEBI:15378"/>
        <dbReference type="ChEBI" id="CHEBI:30616"/>
        <dbReference type="ChEBI" id="CHEBI:46858"/>
        <dbReference type="ChEBI" id="CHEBI:61978"/>
        <dbReference type="ChEBI" id="CHEBI:456216"/>
        <dbReference type="EC" id="2.7.10.2"/>
    </reaction>
</comment>
<evidence type="ECO:0000313" key="13">
    <source>
        <dbReference type="Proteomes" id="UP000031532"/>
    </source>
</evidence>
<evidence type="ECO:0000256" key="8">
    <source>
        <dbReference type="ARBA" id="ARBA00051245"/>
    </source>
</evidence>
<dbReference type="PANTHER" id="PTHR32309:SF13">
    <property type="entry name" value="FERRIC ENTEROBACTIN TRANSPORT PROTEIN FEPE"/>
    <property type="match status" value="1"/>
</dbReference>
<dbReference type="GO" id="GO:0005886">
    <property type="term" value="C:plasma membrane"/>
    <property type="evidence" value="ECO:0007669"/>
    <property type="project" value="TreeGrafter"/>
</dbReference>
<evidence type="ECO:0000259" key="11">
    <source>
        <dbReference type="Pfam" id="PF13807"/>
    </source>
</evidence>
<feature type="domain" description="Tyrosine-protein kinase G-rich" evidence="11">
    <location>
        <begin position="381"/>
        <end position="452"/>
    </location>
</feature>
<dbReference type="AlphaFoldDB" id="A0A9X5E2X7"/>
<name>A0A9X5E2X7_9CYAN</name>
<feature type="transmembrane region" description="Helical" evidence="10">
    <location>
        <begin position="432"/>
        <end position="453"/>
    </location>
</feature>
<evidence type="ECO:0000256" key="4">
    <source>
        <dbReference type="ARBA" id="ARBA00022741"/>
    </source>
</evidence>